<dbReference type="PANTHER" id="PTHR45695">
    <property type="entry name" value="LEUCOKININ RECEPTOR-RELATED"/>
    <property type="match status" value="1"/>
</dbReference>
<evidence type="ECO:0000256" key="7">
    <source>
        <dbReference type="ARBA" id="ARBA00023224"/>
    </source>
</evidence>
<feature type="transmembrane region" description="Helical" evidence="9">
    <location>
        <begin position="90"/>
        <end position="111"/>
    </location>
</feature>
<evidence type="ECO:0000256" key="4">
    <source>
        <dbReference type="ARBA" id="ARBA00023040"/>
    </source>
</evidence>
<evidence type="ECO:0000256" key="1">
    <source>
        <dbReference type="ARBA" id="ARBA00004141"/>
    </source>
</evidence>
<organism evidence="11 12">
    <name type="scientific">Caenorhabditis auriculariae</name>
    <dbReference type="NCBI Taxonomy" id="2777116"/>
    <lineage>
        <taxon>Eukaryota</taxon>
        <taxon>Metazoa</taxon>
        <taxon>Ecdysozoa</taxon>
        <taxon>Nematoda</taxon>
        <taxon>Chromadorea</taxon>
        <taxon>Rhabditida</taxon>
        <taxon>Rhabditina</taxon>
        <taxon>Rhabditomorpha</taxon>
        <taxon>Rhabditoidea</taxon>
        <taxon>Rhabditidae</taxon>
        <taxon>Peloderinae</taxon>
        <taxon>Caenorhabditis</taxon>
    </lineage>
</organism>
<evidence type="ECO:0000259" key="10">
    <source>
        <dbReference type="PROSITE" id="PS50262"/>
    </source>
</evidence>
<feature type="transmembrane region" description="Helical" evidence="9">
    <location>
        <begin position="282"/>
        <end position="301"/>
    </location>
</feature>
<dbReference type="PROSITE" id="PS50262">
    <property type="entry name" value="G_PROTEIN_RECEP_F1_2"/>
    <property type="match status" value="1"/>
</dbReference>
<gene>
    <name evidence="11" type="ORF">CAUJ_LOCUS4868</name>
</gene>
<keyword evidence="5 9" id="KW-0472">Membrane</keyword>
<name>A0A8S1GZI5_9PELO</name>
<feature type="transmembrane region" description="Helical" evidence="9">
    <location>
        <begin position="244"/>
        <end position="270"/>
    </location>
</feature>
<comment type="subcellular location">
    <subcellularLocation>
        <location evidence="1">Membrane</location>
        <topology evidence="1">Multi-pass membrane protein</topology>
    </subcellularLocation>
</comment>
<reference evidence="11" key="1">
    <citation type="submission" date="2020-10" db="EMBL/GenBank/DDBJ databases">
        <authorList>
            <person name="Kikuchi T."/>
        </authorList>
    </citation>
    <scope>NUCLEOTIDE SEQUENCE</scope>
    <source>
        <strain evidence="11">NKZ352</strain>
    </source>
</reference>
<evidence type="ECO:0000313" key="11">
    <source>
        <dbReference type="EMBL" id="CAD6188949.1"/>
    </source>
</evidence>
<keyword evidence="7 8" id="KW-0807">Transducer</keyword>
<evidence type="ECO:0000256" key="6">
    <source>
        <dbReference type="ARBA" id="ARBA00023170"/>
    </source>
</evidence>
<keyword evidence="4 8" id="KW-0297">G-protein coupled receptor</keyword>
<keyword evidence="2 8" id="KW-0812">Transmembrane</keyword>
<keyword evidence="6 8" id="KW-0675">Receptor</keyword>
<dbReference type="PANTHER" id="PTHR45695:SF15">
    <property type="entry name" value="OPSIN RH2"/>
    <property type="match status" value="1"/>
</dbReference>
<dbReference type="GO" id="GO:0005886">
    <property type="term" value="C:plasma membrane"/>
    <property type="evidence" value="ECO:0007669"/>
    <property type="project" value="TreeGrafter"/>
</dbReference>
<dbReference type="EMBL" id="CAJGYM010000009">
    <property type="protein sequence ID" value="CAD6188949.1"/>
    <property type="molecule type" value="Genomic_DNA"/>
</dbReference>
<dbReference type="PRINTS" id="PR00237">
    <property type="entry name" value="GPCRRHODOPSN"/>
</dbReference>
<feature type="transmembrane region" description="Helical" evidence="9">
    <location>
        <begin position="132"/>
        <end position="155"/>
    </location>
</feature>
<evidence type="ECO:0000256" key="2">
    <source>
        <dbReference type="ARBA" id="ARBA00022692"/>
    </source>
</evidence>
<dbReference type="CDD" id="cd00637">
    <property type="entry name" value="7tm_classA_rhodopsin-like"/>
    <property type="match status" value="1"/>
</dbReference>
<evidence type="ECO:0000256" key="5">
    <source>
        <dbReference type="ARBA" id="ARBA00023136"/>
    </source>
</evidence>
<feature type="transmembrane region" description="Helical" evidence="9">
    <location>
        <begin position="52"/>
        <end position="70"/>
    </location>
</feature>
<evidence type="ECO:0000256" key="8">
    <source>
        <dbReference type="RuleBase" id="RU000688"/>
    </source>
</evidence>
<evidence type="ECO:0000313" key="12">
    <source>
        <dbReference type="Proteomes" id="UP000835052"/>
    </source>
</evidence>
<dbReference type="Pfam" id="PF00001">
    <property type="entry name" value="7tm_1"/>
    <property type="match status" value="1"/>
</dbReference>
<dbReference type="InterPro" id="IPR000276">
    <property type="entry name" value="GPCR_Rhodpsn"/>
</dbReference>
<dbReference type="Proteomes" id="UP000835052">
    <property type="component" value="Unassembled WGS sequence"/>
</dbReference>
<keyword evidence="12" id="KW-1185">Reference proteome</keyword>
<sequence length="485" mass="54282">MGESDYIKVSEPNYMVICLLFGCLAVSGIATNAVYCGIVLIKKTLHVSCHILMSNLAVCNILYMILHVPYYVDALVLNNEPFYGRIPCKILFSSGYFSSTGSFYFMTAISLNRWAKIYGNVTSPRLPLKMNAIAVWISNHTLVMVAICWTMAIAISTPAVFIAHLDVVNIKGAGGIDIFNSSHCRGIILNIVQLTVLIFFQYCIPILVLVPVNLHICYFLSNLKDVTNTTMAKKIKENNKKRGRIISSLLLHIILQVCAWVPLFFVSILQEIAKQTSFMAHTQAKVFCLLGIILTPIIFSAGEGLKASMLKDLAVKCFCWLIGRREEPPQPEPSEAVLRARESRHRREEERRILMAAQNQANEVTPLLSHRVNLNDKQLSHVSYETNTPTDASTQSHTSSALASYQTEVTVDFHECPFDRIEFMDKEETIPRKAKDVIVTAQPDRGFTFVHVEECGPSTSGSMAVFCRPNSDEISIISENEEVNF</sequence>
<accession>A0A8S1GZI5</accession>
<proteinExistence type="inferred from homology"/>
<dbReference type="AlphaFoldDB" id="A0A8S1GZI5"/>
<comment type="caution">
    <text evidence="11">The sequence shown here is derived from an EMBL/GenBank/DDBJ whole genome shotgun (WGS) entry which is preliminary data.</text>
</comment>
<dbReference type="PROSITE" id="PS00237">
    <property type="entry name" value="G_PROTEIN_RECEP_F1_1"/>
    <property type="match status" value="1"/>
</dbReference>
<evidence type="ECO:0000256" key="9">
    <source>
        <dbReference type="SAM" id="Phobius"/>
    </source>
</evidence>
<protein>
    <recommendedName>
        <fullName evidence="10">G-protein coupled receptors family 1 profile domain-containing protein</fullName>
    </recommendedName>
</protein>
<dbReference type="SUPFAM" id="SSF81321">
    <property type="entry name" value="Family A G protein-coupled receptor-like"/>
    <property type="match status" value="1"/>
</dbReference>
<feature type="domain" description="G-protein coupled receptors family 1 profile" evidence="10">
    <location>
        <begin position="31"/>
        <end position="299"/>
    </location>
</feature>
<comment type="similarity">
    <text evidence="8">Belongs to the G-protein coupled receptor 1 family.</text>
</comment>
<dbReference type="InterPro" id="IPR017452">
    <property type="entry name" value="GPCR_Rhodpsn_7TM"/>
</dbReference>
<evidence type="ECO:0000256" key="3">
    <source>
        <dbReference type="ARBA" id="ARBA00022989"/>
    </source>
</evidence>
<keyword evidence="3 9" id="KW-1133">Transmembrane helix</keyword>
<feature type="transmembrane region" description="Helical" evidence="9">
    <location>
        <begin position="199"/>
        <end position="223"/>
    </location>
</feature>
<dbReference type="GO" id="GO:0004930">
    <property type="term" value="F:G protein-coupled receptor activity"/>
    <property type="evidence" value="ECO:0007669"/>
    <property type="project" value="UniProtKB-KW"/>
</dbReference>
<dbReference type="Gene3D" id="1.20.1070.10">
    <property type="entry name" value="Rhodopsin 7-helix transmembrane proteins"/>
    <property type="match status" value="1"/>
</dbReference>
<dbReference type="OrthoDB" id="5781782at2759"/>
<feature type="transmembrane region" description="Helical" evidence="9">
    <location>
        <begin position="14"/>
        <end position="40"/>
    </location>
</feature>